<dbReference type="EMBL" id="NVOI01000035">
    <property type="protein sequence ID" value="PGG92608.1"/>
    <property type="molecule type" value="Genomic_DNA"/>
</dbReference>
<dbReference type="RefSeq" id="WP_098088598.1">
    <property type="nucleotide sequence ID" value="NZ_JBALMW010000025.1"/>
</dbReference>
<evidence type="ECO:0000313" key="1">
    <source>
        <dbReference type="EMBL" id="PGG92608.1"/>
    </source>
</evidence>
<dbReference type="Gene3D" id="1.20.1170.10">
    <property type="match status" value="1"/>
</dbReference>
<protein>
    <submittedName>
        <fullName evidence="1">Uncharacterized protein</fullName>
    </submittedName>
</protein>
<dbReference type="Proteomes" id="UP000225320">
    <property type="component" value="Unassembled WGS sequence"/>
</dbReference>
<reference evidence="1 2" key="1">
    <citation type="submission" date="2017-09" db="EMBL/GenBank/DDBJ databases">
        <title>Large-scale bioinformatics analysis of Bacillus genomes uncovers conserved roles of natural products in bacterial physiology.</title>
        <authorList>
            <consortium name="Agbiome Team Llc"/>
            <person name="Bleich R.M."/>
            <person name="Grubbs K.J."/>
            <person name="Santa Maria K.C."/>
            <person name="Allen S.E."/>
            <person name="Farag S."/>
            <person name="Shank E.A."/>
            <person name="Bowers A."/>
        </authorList>
    </citation>
    <scope>NUCLEOTIDE SEQUENCE [LARGE SCALE GENOMIC DNA]</scope>
    <source>
        <strain evidence="1 2">AFS094862</strain>
    </source>
</reference>
<gene>
    <name evidence="1" type="ORF">CON73_12085</name>
</gene>
<organism evidence="1 2">
    <name type="scientific">Bacillus toyonensis</name>
    <dbReference type="NCBI Taxonomy" id="155322"/>
    <lineage>
        <taxon>Bacteria</taxon>
        <taxon>Bacillati</taxon>
        <taxon>Bacillota</taxon>
        <taxon>Bacilli</taxon>
        <taxon>Bacillales</taxon>
        <taxon>Bacillaceae</taxon>
        <taxon>Bacillus</taxon>
        <taxon>Bacillus cereus group</taxon>
    </lineage>
</organism>
<dbReference type="AlphaFoldDB" id="A0A2B5W529"/>
<accession>A0A2B5W529</accession>
<sequence length="289" mass="32877">MNYVTFSTRELGGKSSPFILSVAEWKAFSDYMKQCVSLPTSVDILQERICNINEGQLRTSWHRLLAEDIIYPRMVTTGLEITTKVKQSSRFWDAGGRAGIISLAQNIVAYADLICIKHHDDLNQVLLEAQNGNLSPNSKSKFINICKDLSEHALRYHQQAQTMMTYLSEFYTEIEGCKDAHQNCTDMISRIGMRNHLEYAVVHNTVTFLLGAIRRIIPSETKILPVIRKIHLIWGAISYDLKELGDDIGQDLDNLPAIIAALELELAFENWSSIRQEAEDFYKNAENFS</sequence>
<comment type="caution">
    <text evidence="1">The sequence shown here is derived from an EMBL/GenBank/DDBJ whole genome shotgun (WGS) entry which is preliminary data.</text>
</comment>
<evidence type="ECO:0000313" key="2">
    <source>
        <dbReference type="Proteomes" id="UP000225320"/>
    </source>
</evidence>
<name>A0A2B5W529_9BACI</name>
<proteinExistence type="predicted"/>
<dbReference type="SUPFAM" id="SSF58100">
    <property type="entry name" value="Bacterial hemolysins"/>
    <property type="match status" value="1"/>
</dbReference>